<sequence length="307" mass="31578">MFIEVALFIVGMILLIKGADLFVGGGRGLASRFSISPALIGFTVVAFGTSLPEFVVSANAALTGSPGIATGNIIGSNIANIALVLAICGILNPAILNPRDPKNSGIGKQTGLMLGGTALFCILAWSGTLSMGSGIILLIGFILILRSLWDGRETGEEIQTRRGYLDYILTGGGIAAVIIGAHLVVTSAIGIAVALEIPAFIIGMTIVAVGTSLPELATSIVAITKGQGGISVGNLLGSNIFNLLFVMGIIAIITPIPLDERGDLLMMALFSLAAVPITMAGEKLTRPISVAVLIGYFVYISHLTGIF</sequence>
<dbReference type="EMBL" id="JWHL01000011">
    <property type="protein sequence ID" value="MBR1369284.1"/>
    <property type="molecule type" value="Genomic_DNA"/>
</dbReference>
<feature type="transmembrane region" description="Helical" evidence="5">
    <location>
        <begin position="264"/>
        <end position="281"/>
    </location>
</feature>
<evidence type="ECO:0000256" key="4">
    <source>
        <dbReference type="ARBA" id="ARBA00023136"/>
    </source>
</evidence>
<name>A0A8J7W6L2_9EURY</name>
<keyword evidence="3 5" id="KW-1133">Transmembrane helix</keyword>
<dbReference type="Proteomes" id="UP000730161">
    <property type="component" value="Unassembled WGS sequence"/>
</dbReference>
<dbReference type="AlphaFoldDB" id="A0A8J7W6L2"/>
<evidence type="ECO:0000256" key="1">
    <source>
        <dbReference type="ARBA" id="ARBA00004141"/>
    </source>
</evidence>
<feature type="domain" description="Sodium/calcium exchanger membrane region" evidence="6">
    <location>
        <begin position="5"/>
        <end position="145"/>
    </location>
</feature>
<reference evidence="7" key="1">
    <citation type="submission" date="2014-12" db="EMBL/GenBank/DDBJ databases">
        <authorList>
            <person name="Huang H.-H."/>
            <person name="Chen S.-C."/>
            <person name="Lai M.-C."/>
        </authorList>
    </citation>
    <scope>NUCLEOTIDE SEQUENCE</scope>
    <source>
        <strain evidence="7">K1F9705b</strain>
    </source>
</reference>
<keyword evidence="2 5" id="KW-0812">Transmembrane</keyword>
<dbReference type="Gene3D" id="1.20.1420.30">
    <property type="entry name" value="NCX, central ion-binding region"/>
    <property type="match status" value="1"/>
</dbReference>
<evidence type="ECO:0000256" key="3">
    <source>
        <dbReference type="ARBA" id="ARBA00022989"/>
    </source>
</evidence>
<dbReference type="GO" id="GO:0005262">
    <property type="term" value="F:calcium channel activity"/>
    <property type="evidence" value="ECO:0007669"/>
    <property type="project" value="TreeGrafter"/>
</dbReference>
<keyword evidence="8" id="KW-1185">Reference proteome</keyword>
<accession>A0A8J7W6L2</accession>
<dbReference type="PANTHER" id="PTHR10846:SF8">
    <property type="entry name" value="INNER MEMBRANE PROTEIN YRBG"/>
    <property type="match status" value="1"/>
</dbReference>
<feature type="transmembrane region" description="Helical" evidence="5">
    <location>
        <begin position="74"/>
        <end position="94"/>
    </location>
</feature>
<dbReference type="NCBIfam" id="TIGR00367">
    <property type="entry name" value="calcium/sodium antiporter"/>
    <property type="match status" value="1"/>
</dbReference>
<dbReference type="PANTHER" id="PTHR10846">
    <property type="entry name" value="SODIUM/POTASSIUM/CALCIUM EXCHANGER"/>
    <property type="match status" value="1"/>
</dbReference>
<dbReference type="GO" id="GO:0005886">
    <property type="term" value="C:plasma membrane"/>
    <property type="evidence" value="ECO:0007669"/>
    <property type="project" value="TreeGrafter"/>
</dbReference>
<feature type="transmembrane region" description="Helical" evidence="5">
    <location>
        <begin position="288"/>
        <end position="306"/>
    </location>
</feature>
<protein>
    <submittedName>
        <fullName evidence="7">Conjugal transfer protein TraR</fullName>
    </submittedName>
</protein>
<gene>
    <name evidence="7" type="ORF">RJ53_07175</name>
</gene>
<dbReference type="Pfam" id="PF01699">
    <property type="entry name" value="Na_Ca_ex"/>
    <property type="match status" value="2"/>
</dbReference>
<dbReference type="InterPro" id="IPR044880">
    <property type="entry name" value="NCX_ion-bd_dom_sf"/>
</dbReference>
<comment type="caution">
    <text evidence="7">The sequence shown here is derived from an EMBL/GenBank/DDBJ whole genome shotgun (WGS) entry which is preliminary data.</text>
</comment>
<proteinExistence type="predicted"/>
<dbReference type="RefSeq" id="WP_211530986.1">
    <property type="nucleotide sequence ID" value="NZ_JWHL01000011.1"/>
</dbReference>
<evidence type="ECO:0000256" key="2">
    <source>
        <dbReference type="ARBA" id="ARBA00022692"/>
    </source>
</evidence>
<dbReference type="OrthoDB" id="142185at2157"/>
<dbReference type="InterPro" id="IPR004837">
    <property type="entry name" value="NaCa_Exmemb"/>
</dbReference>
<dbReference type="GO" id="GO:0008273">
    <property type="term" value="F:calcium, potassium:sodium antiporter activity"/>
    <property type="evidence" value="ECO:0007669"/>
    <property type="project" value="TreeGrafter"/>
</dbReference>
<evidence type="ECO:0000313" key="8">
    <source>
        <dbReference type="Proteomes" id="UP000730161"/>
    </source>
</evidence>
<feature type="domain" description="Sodium/calcium exchanger membrane region" evidence="6">
    <location>
        <begin position="169"/>
        <end position="303"/>
    </location>
</feature>
<feature type="transmembrane region" description="Helical" evidence="5">
    <location>
        <begin position="6"/>
        <end position="26"/>
    </location>
</feature>
<keyword evidence="4 5" id="KW-0472">Membrane</keyword>
<comment type="subcellular location">
    <subcellularLocation>
        <location evidence="1">Membrane</location>
        <topology evidence="1">Multi-pass membrane protein</topology>
    </subcellularLocation>
</comment>
<feature type="transmembrane region" description="Helical" evidence="5">
    <location>
        <begin position="199"/>
        <end position="223"/>
    </location>
</feature>
<evidence type="ECO:0000313" key="7">
    <source>
        <dbReference type="EMBL" id="MBR1369284.1"/>
    </source>
</evidence>
<evidence type="ECO:0000256" key="5">
    <source>
        <dbReference type="SAM" id="Phobius"/>
    </source>
</evidence>
<evidence type="ECO:0000259" key="6">
    <source>
        <dbReference type="Pfam" id="PF01699"/>
    </source>
</evidence>
<feature type="transmembrane region" description="Helical" evidence="5">
    <location>
        <begin position="169"/>
        <end position="193"/>
    </location>
</feature>
<dbReference type="InterPro" id="IPR004481">
    <property type="entry name" value="K/Na/Ca-exchanger"/>
</dbReference>
<organism evidence="7 8">
    <name type="scientific">Methanocalculus chunghsingensis</name>
    <dbReference type="NCBI Taxonomy" id="156457"/>
    <lineage>
        <taxon>Archaea</taxon>
        <taxon>Methanobacteriati</taxon>
        <taxon>Methanobacteriota</taxon>
        <taxon>Stenosarchaea group</taxon>
        <taxon>Methanomicrobia</taxon>
        <taxon>Methanomicrobiales</taxon>
        <taxon>Methanocalculaceae</taxon>
        <taxon>Methanocalculus</taxon>
    </lineage>
</organism>
<dbReference type="GO" id="GO:0006874">
    <property type="term" value="P:intracellular calcium ion homeostasis"/>
    <property type="evidence" value="ECO:0007669"/>
    <property type="project" value="TreeGrafter"/>
</dbReference>
<feature type="transmembrane region" description="Helical" evidence="5">
    <location>
        <begin position="131"/>
        <end position="149"/>
    </location>
</feature>
<feature type="transmembrane region" description="Helical" evidence="5">
    <location>
        <begin position="38"/>
        <end position="62"/>
    </location>
</feature>
<feature type="transmembrane region" description="Helical" evidence="5">
    <location>
        <begin position="235"/>
        <end position="258"/>
    </location>
</feature>